<keyword evidence="16" id="KW-0539">Nucleus</keyword>
<dbReference type="PANTHER" id="PTHR13434">
    <property type="entry name" value="PROTEIN CASC3"/>
    <property type="match status" value="1"/>
</dbReference>
<keyword evidence="21" id="KW-1185">Reference proteome</keyword>
<evidence type="ECO:0000256" key="13">
    <source>
        <dbReference type="ARBA" id="ARBA00022884"/>
    </source>
</evidence>
<sequence length="428" mass="50363">MSAENLKNEDTKSQNESDDGQNDTQEVLTPEQKDELKQEENKSIKKDPANIPRKGYFFEHDNREDEQSDNSKKKNTNRNFNRKFRGNINEKWSHDRFDERQQQPKSKNELVRRYGYDIREENDVNSIKPIKKEVNSKQNTRKNSQDYDSDEEFNQKRDEIRRNSDSDDFGQRLADLRRRKNQPKPRENINQNFDEYKLNQNSSRSYKKNFKQKDQNSLNIENQFQKMSINDNKQKNFEQNGNYQNNSNNQIEIPKRYSSMRGQNIQSQNQQQQQQNQPAQTQRALTANHSQQQNSQQFQQQQQYQVVYQNNNNWQPSFHQNYQPQNTTSMSIAPPPGLPLSQGQNNRPYYYVPQSDYIAAQEYAAAMAASLMSNQIFYSNGTNGTQSPSLSPLTNVHGYTHLTHVQNNQFGQRQSKAIPIVNPNRVNN</sequence>
<dbReference type="Proteomes" id="UP000663879">
    <property type="component" value="Unassembled WGS sequence"/>
</dbReference>
<evidence type="ECO:0000313" key="20">
    <source>
        <dbReference type="EMBL" id="CAF0938205.1"/>
    </source>
</evidence>
<evidence type="ECO:0000256" key="14">
    <source>
        <dbReference type="ARBA" id="ARBA00023161"/>
    </source>
</evidence>
<keyword evidence="17" id="KW-0966">Cell projection</keyword>
<evidence type="ECO:0000256" key="9">
    <source>
        <dbReference type="ARBA" id="ARBA00022664"/>
    </source>
</evidence>
<evidence type="ECO:0000256" key="12">
    <source>
        <dbReference type="ARBA" id="ARBA00022845"/>
    </source>
</evidence>
<dbReference type="GO" id="GO:0035145">
    <property type="term" value="C:exon-exon junction complex"/>
    <property type="evidence" value="ECO:0007669"/>
    <property type="project" value="InterPro"/>
</dbReference>
<keyword evidence="10" id="KW-0747">Spliceosome</keyword>
<evidence type="ECO:0000256" key="17">
    <source>
        <dbReference type="ARBA" id="ARBA00023273"/>
    </source>
</evidence>
<evidence type="ECO:0000256" key="8">
    <source>
        <dbReference type="ARBA" id="ARBA00022490"/>
    </source>
</evidence>
<feature type="compositionally biased region" description="Basic and acidic residues" evidence="18">
    <location>
        <begin position="91"/>
        <end position="113"/>
    </location>
</feature>
<dbReference type="GO" id="GO:0006417">
    <property type="term" value="P:regulation of translation"/>
    <property type="evidence" value="ECO:0007669"/>
    <property type="project" value="UniProtKB-KW"/>
</dbReference>
<keyword evidence="9" id="KW-0507">mRNA processing</keyword>
<evidence type="ECO:0000256" key="6">
    <source>
        <dbReference type="ARBA" id="ARBA00019964"/>
    </source>
</evidence>
<dbReference type="GO" id="GO:0030425">
    <property type="term" value="C:dendrite"/>
    <property type="evidence" value="ECO:0007669"/>
    <property type="project" value="UniProtKB-SubCell"/>
</dbReference>
<evidence type="ECO:0000256" key="16">
    <source>
        <dbReference type="ARBA" id="ARBA00023242"/>
    </source>
</evidence>
<name>A0A814CC29_9BILA</name>
<comment type="subcellular location">
    <subcellularLocation>
        <location evidence="2">Cell projection</location>
        <location evidence="2">Dendrite</location>
    </subcellularLocation>
    <subcellularLocation>
        <location evidence="1">Cytoplasm</location>
        <location evidence="1">Stress granule</location>
    </subcellularLocation>
    <subcellularLocation>
        <location evidence="4">Cytoplasm</location>
        <location evidence="4">Perinuclear region</location>
    </subcellularLocation>
    <subcellularLocation>
        <location evidence="3">Nucleus speckle</location>
    </subcellularLocation>
</comment>
<reference evidence="20" key="1">
    <citation type="submission" date="2021-02" db="EMBL/GenBank/DDBJ databases">
        <authorList>
            <person name="Nowell W R."/>
        </authorList>
    </citation>
    <scope>NUCLEOTIDE SEQUENCE</scope>
    <source>
        <strain evidence="20">Ploen Becks lab</strain>
    </source>
</reference>
<feature type="domain" description="Btz" evidence="19">
    <location>
        <begin position="10"/>
        <end position="123"/>
    </location>
</feature>
<comment type="similarity">
    <text evidence="5">Belongs to the CASC3 family.</text>
</comment>
<organism evidence="20 21">
    <name type="scientific">Brachionus calyciflorus</name>
    <dbReference type="NCBI Taxonomy" id="104777"/>
    <lineage>
        <taxon>Eukaryota</taxon>
        <taxon>Metazoa</taxon>
        <taxon>Spiralia</taxon>
        <taxon>Gnathifera</taxon>
        <taxon>Rotifera</taxon>
        <taxon>Eurotatoria</taxon>
        <taxon>Monogononta</taxon>
        <taxon>Pseudotrocha</taxon>
        <taxon>Ploima</taxon>
        <taxon>Brachionidae</taxon>
        <taxon>Brachionus</taxon>
    </lineage>
</organism>
<keyword evidence="14" id="KW-0866">Nonsense-mediated mRNA decay</keyword>
<dbReference type="Pfam" id="PF09405">
    <property type="entry name" value="Btz"/>
    <property type="match status" value="1"/>
</dbReference>
<dbReference type="GO" id="GO:0003729">
    <property type="term" value="F:mRNA binding"/>
    <property type="evidence" value="ECO:0007669"/>
    <property type="project" value="InterPro"/>
</dbReference>
<dbReference type="AlphaFoldDB" id="A0A814CC29"/>
<dbReference type="OrthoDB" id="657902at2759"/>
<dbReference type="GO" id="GO:0000184">
    <property type="term" value="P:nuclear-transcribed mRNA catabolic process, nonsense-mediated decay"/>
    <property type="evidence" value="ECO:0007669"/>
    <property type="project" value="UniProtKB-KW"/>
</dbReference>
<feature type="region of interest" description="Disordered" evidence="18">
    <location>
        <begin position="1"/>
        <end position="113"/>
    </location>
</feature>
<evidence type="ECO:0000259" key="19">
    <source>
        <dbReference type="SMART" id="SM01044"/>
    </source>
</evidence>
<proteinExistence type="inferred from homology"/>
<comment type="caution">
    <text evidence="20">The sequence shown here is derived from an EMBL/GenBank/DDBJ whole genome shotgun (WGS) entry which is preliminary data.</text>
</comment>
<dbReference type="GO" id="GO:0010494">
    <property type="term" value="C:cytoplasmic stress granule"/>
    <property type="evidence" value="ECO:0007669"/>
    <property type="project" value="UniProtKB-SubCell"/>
</dbReference>
<evidence type="ECO:0000256" key="10">
    <source>
        <dbReference type="ARBA" id="ARBA00022728"/>
    </source>
</evidence>
<dbReference type="PANTHER" id="PTHR13434:SF0">
    <property type="entry name" value="PROTEIN CASC3"/>
    <property type="match status" value="1"/>
</dbReference>
<dbReference type="GO" id="GO:0016607">
    <property type="term" value="C:nuclear speck"/>
    <property type="evidence" value="ECO:0007669"/>
    <property type="project" value="UniProtKB-SubCell"/>
</dbReference>
<feature type="compositionally biased region" description="Low complexity" evidence="18">
    <location>
        <begin position="290"/>
        <end position="299"/>
    </location>
</feature>
<feature type="compositionally biased region" description="Basic and acidic residues" evidence="18">
    <location>
        <begin position="31"/>
        <end position="48"/>
    </location>
</feature>
<evidence type="ECO:0000256" key="7">
    <source>
        <dbReference type="ARBA" id="ARBA00022448"/>
    </source>
</evidence>
<accession>A0A814CC29</accession>
<dbReference type="EMBL" id="CAJNOC010002526">
    <property type="protein sequence ID" value="CAF0938205.1"/>
    <property type="molecule type" value="Genomic_DNA"/>
</dbReference>
<keyword evidence="8" id="KW-0963">Cytoplasm</keyword>
<evidence type="ECO:0000256" key="4">
    <source>
        <dbReference type="ARBA" id="ARBA00004556"/>
    </source>
</evidence>
<dbReference type="InterPro" id="IPR018545">
    <property type="entry name" value="Btz_dom"/>
</dbReference>
<evidence type="ECO:0000256" key="15">
    <source>
        <dbReference type="ARBA" id="ARBA00023187"/>
    </source>
</evidence>
<keyword evidence="7" id="KW-0813">Transport</keyword>
<keyword evidence="13" id="KW-0694">RNA-binding</keyword>
<dbReference type="GO" id="GO:0048471">
    <property type="term" value="C:perinuclear region of cytoplasm"/>
    <property type="evidence" value="ECO:0007669"/>
    <property type="project" value="UniProtKB-SubCell"/>
</dbReference>
<evidence type="ECO:0000256" key="1">
    <source>
        <dbReference type="ARBA" id="ARBA00004210"/>
    </source>
</evidence>
<keyword evidence="12" id="KW-0810">Translation regulation</keyword>
<evidence type="ECO:0000256" key="18">
    <source>
        <dbReference type="SAM" id="MobiDB-lite"/>
    </source>
</evidence>
<dbReference type="InterPro" id="IPR028544">
    <property type="entry name" value="CASC3"/>
</dbReference>
<feature type="compositionally biased region" description="Basic residues" evidence="18">
    <location>
        <begin position="73"/>
        <end position="85"/>
    </location>
</feature>
<evidence type="ECO:0000256" key="2">
    <source>
        <dbReference type="ARBA" id="ARBA00004279"/>
    </source>
</evidence>
<protein>
    <recommendedName>
        <fullName evidence="6">Protein CASC3</fullName>
    </recommendedName>
</protein>
<gene>
    <name evidence="20" type="ORF">OXX778_LOCUS13282</name>
</gene>
<dbReference type="GO" id="GO:0008380">
    <property type="term" value="P:RNA splicing"/>
    <property type="evidence" value="ECO:0007669"/>
    <property type="project" value="UniProtKB-KW"/>
</dbReference>
<dbReference type="GO" id="GO:0005681">
    <property type="term" value="C:spliceosomal complex"/>
    <property type="evidence" value="ECO:0007669"/>
    <property type="project" value="UniProtKB-KW"/>
</dbReference>
<feature type="region of interest" description="Disordered" evidence="18">
    <location>
        <begin position="260"/>
        <end position="299"/>
    </location>
</feature>
<dbReference type="SMART" id="SM01044">
    <property type="entry name" value="Btz"/>
    <property type="match status" value="1"/>
</dbReference>
<evidence type="ECO:0000313" key="21">
    <source>
        <dbReference type="Proteomes" id="UP000663879"/>
    </source>
</evidence>
<evidence type="ECO:0000256" key="11">
    <source>
        <dbReference type="ARBA" id="ARBA00022816"/>
    </source>
</evidence>
<evidence type="ECO:0000256" key="5">
    <source>
        <dbReference type="ARBA" id="ARBA00009548"/>
    </source>
</evidence>
<keyword evidence="11" id="KW-0509">mRNA transport</keyword>
<keyword evidence="15" id="KW-0508">mRNA splicing</keyword>
<feature type="compositionally biased region" description="Low complexity" evidence="18">
    <location>
        <begin position="263"/>
        <end position="282"/>
    </location>
</feature>
<dbReference type="GO" id="GO:0006397">
    <property type="term" value="P:mRNA processing"/>
    <property type="evidence" value="ECO:0007669"/>
    <property type="project" value="UniProtKB-KW"/>
</dbReference>
<evidence type="ECO:0000256" key="3">
    <source>
        <dbReference type="ARBA" id="ARBA00004324"/>
    </source>
</evidence>
<feature type="compositionally biased region" description="Basic and acidic residues" evidence="18">
    <location>
        <begin position="153"/>
        <end position="165"/>
    </location>
</feature>
<dbReference type="GO" id="GO:0051028">
    <property type="term" value="P:mRNA transport"/>
    <property type="evidence" value="ECO:0007669"/>
    <property type="project" value="UniProtKB-KW"/>
</dbReference>
<feature type="compositionally biased region" description="Basic and acidic residues" evidence="18">
    <location>
        <begin position="56"/>
        <end position="72"/>
    </location>
</feature>
<feature type="compositionally biased region" description="Basic and acidic residues" evidence="18">
    <location>
        <begin position="1"/>
        <end position="15"/>
    </location>
</feature>
<feature type="region of interest" description="Disordered" evidence="18">
    <location>
        <begin position="129"/>
        <end position="192"/>
    </location>
</feature>